<organism evidence="3 4">
    <name type="scientific">Maricaulis maris (strain MCS10)</name>
    <name type="common">Caulobacter maris</name>
    <dbReference type="NCBI Taxonomy" id="394221"/>
    <lineage>
        <taxon>Bacteria</taxon>
        <taxon>Pseudomonadati</taxon>
        <taxon>Pseudomonadota</taxon>
        <taxon>Alphaproteobacteria</taxon>
        <taxon>Maricaulales</taxon>
        <taxon>Maricaulaceae</taxon>
        <taxon>Maricaulis</taxon>
    </lineage>
</organism>
<feature type="coiled-coil region" evidence="1">
    <location>
        <begin position="178"/>
        <end position="248"/>
    </location>
</feature>
<evidence type="ECO:0000256" key="2">
    <source>
        <dbReference type="SAM" id="SignalP"/>
    </source>
</evidence>
<evidence type="ECO:0000313" key="3">
    <source>
        <dbReference type="EMBL" id="ABI64893.1"/>
    </source>
</evidence>
<dbReference type="AlphaFoldDB" id="Q0AS44"/>
<feature type="signal peptide" evidence="2">
    <location>
        <begin position="1"/>
        <end position="20"/>
    </location>
</feature>
<reference evidence="3 4" key="1">
    <citation type="submission" date="2006-08" db="EMBL/GenBank/DDBJ databases">
        <title>Complete sequence of Maricaulis maris MCS10.</title>
        <authorList>
            <consortium name="US DOE Joint Genome Institute"/>
            <person name="Copeland A."/>
            <person name="Lucas S."/>
            <person name="Lapidus A."/>
            <person name="Barry K."/>
            <person name="Detter J.C."/>
            <person name="Glavina del Rio T."/>
            <person name="Hammon N."/>
            <person name="Israni S."/>
            <person name="Dalin E."/>
            <person name="Tice H."/>
            <person name="Pitluck S."/>
            <person name="Saunders E."/>
            <person name="Brettin T."/>
            <person name="Bruce D."/>
            <person name="Han C."/>
            <person name="Tapia R."/>
            <person name="Gilna P."/>
            <person name="Schmutz J."/>
            <person name="Larimer F."/>
            <person name="Land M."/>
            <person name="Hauser L."/>
            <person name="Kyrpides N."/>
            <person name="Mikhailova N."/>
            <person name="Viollier P."/>
            <person name="Stephens C."/>
            <person name="Richardson P."/>
        </authorList>
    </citation>
    <scope>NUCLEOTIDE SEQUENCE [LARGE SCALE GENOMIC DNA]</scope>
    <source>
        <strain evidence="3 4">MCS10</strain>
    </source>
</reference>
<name>Q0AS44_MARMM</name>
<dbReference type="OrthoDB" id="7631562at2"/>
<dbReference type="EMBL" id="CP000449">
    <property type="protein sequence ID" value="ABI64893.1"/>
    <property type="molecule type" value="Genomic_DNA"/>
</dbReference>
<dbReference type="RefSeq" id="WP_011642540.1">
    <property type="nucleotide sequence ID" value="NC_008347.1"/>
</dbReference>
<proteinExistence type="predicted"/>
<sequence precursor="true">MKRFLMAGAALAVTGATAFALDDDSVGQTRIHVSGGHEAMVVSEDGQVVEVRGANGDRTIHVDRDGERSVINVDGQRIEISDGVVMVDGEVVETAPHSVVIIDGDEVRVIEGHHARMGREFEVHLAERAEHLAQMENHIARMVIDIDGAGIEATVMESLEQALAGLDDHHVIHSDDWNELSEEERAEVREELESAREEMREAMAEVRREMRGAHAELEGERRRARIEIQRAARDMARAERDVARARVEVLRGRDDVRHADIERLHQVLGENGAAELRIEETDGRQRVWVDGEEQTGDDLVDWLNRLEVDRLAGGNMGDRHEGRDMHRHARIERIQRGDSRRVIEMDDGERVVIIERHTTDENDD</sequence>
<keyword evidence="4" id="KW-1185">Reference proteome</keyword>
<protein>
    <recommendedName>
        <fullName evidence="5">DUF5666 domain-containing protein</fullName>
    </recommendedName>
</protein>
<dbReference type="Proteomes" id="UP000001964">
    <property type="component" value="Chromosome"/>
</dbReference>
<accession>Q0AS44</accession>
<keyword evidence="2" id="KW-0732">Signal</keyword>
<dbReference type="HOGENOM" id="CLU_760312_0_0_5"/>
<feature type="chain" id="PRO_5004168665" description="DUF5666 domain-containing protein" evidence="2">
    <location>
        <begin position="21"/>
        <end position="364"/>
    </location>
</feature>
<evidence type="ECO:0000313" key="4">
    <source>
        <dbReference type="Proteomes" id="UP000001964"/>
    </source>
</evidence>
<evidence type="ECO:0000256" key="1">
    <source>
        <dbReference type="SAM" id="Coils"/>
    </source>
</evidence>
<gene>
    <name evidence="3" type="ordered locus">Mmar10_0600</name>
</gene>
<evidence type="ECO:0008006" key="5">
    <source>
        <dbReference type="Google" id="ProtNLM"/>
    </source>
</evidence>
<keyword evidence="1" id="KW-0175">Coiled coil</keyword>
<dbReference type="KEGG" id="mmr:Mmar10_0600"/>